<sequence length="101" mass="11575">MSDTSPRVDVPPLPGEKPTVEYILSEVRQNRLNEEKNNSRVANELYLRAHPEIRDICDYVVRAVLARRRAEDTPEDVQTFVAGLLSDPALRTNVEQRKRCS</sequence>
<evidence type="ECO:0000313" key="2">
    <source>
        <dbReference type="Proteomes" id="UP000070544"/>
    </source>
</evidence>
<name>A0A139APD9_GONPJ</name>
<protein>
    <submittedName>
        <fullName evidence="1">Uncharacterized protein</fullName>
    </submittedName>
</protein>
<gene>
    <name evidence="1" type="ORF">M427DRAFT_29527</name>
</gene>
<dbReference type="EMBL" id="KQ965741">
    <property type="protein sequence ID" value="KXS18610.1"/>
    <property type="molecule type" value="Genomic_DNA"/>
</dbReference>
<keyword evidence="2" id="KW-1185">Reference proteome</keyword>
<evidence type="ECO:0000313" key="1">
    <source>
        <dbReference type="EMBL" id="KXS18610.1"/>
    </source>
</evidence>
<reference evidence="1 2" key="1">
    <citation type="journal article" date="2015" name="Genome Biol. Evol.">
        <title>Phylogenomic analyses indicate that early fungi evolved digesting cell walls of algal ancestors of land plants.</title>
        <authorList>
            <person name="Chang Y."/>
            <person name="Wang S."/>
            <person name="Sekimoto S."/>
            <person name="Aerts A.L."/>
            <person name="Choi C."/>
            <person name="Clum A."/>
            <person name="LaButti K.M."/>
            <person name="Lindquist E.A."/>
            <person name="Yee Ngan C."/>
            <person name="Ohm R.A."/>
            <person name="Salamov A.A."/>
            <person name="Grigoriev I.V."/>
            <person name="Spatafora J.W."/>
            <person name="Berbee M.L."/>
        </authorList>
    </citation>
    <scope>NUCLEOTIDE SEQUENCE [LARGE SCALE GENOMIC DNA]</scope>
    <source>
        <strain evidence="1 2">JEL478</strain>
    </source>
</reference>
<proteinExistence type="predicted"/>
<dbReference type="OrthoDB" id="10249338at2759"/>
<organism evidence="1 2">
    <name type="scientific">Gonapodya prolifera (strain JEL478)</name>
    <name type="common">Monoblepharis prolifera</name>
    <dbReference type="NCBI Taxonomy" id="1344416"/>
    <lineage>
        <taxon>Eukaryota</taxon>
        <taxon>Fungi</taxon>
        <taxon>Fungi incertae sedis</taxon>
        <taxon>Chytridiomycota</taxon>
        <taxon>Chytridiomycota incertae sedis</taxon>
        <taxon>Monoblepharidomycetes</taxon>
        <taxon>Monoblepharidales</taxon>
        <taxon>Gonapodyaceae</taxon>
        <taxon>Gonapodya</taxon>
    </lineage>
</organism>
<dbReference type="AlphaFoldDB" id="A0A139APD9"/>
<dbReference type="OMA" id="EGMEPYD"/>
<dbReference type="InterPro" id="IPR059162">
    <property type="entry name" value="RIIAD1"/>
</dbReference>
<accession>A0A139APD9</accession>
<dbReference type="CDD" id="cd22971">
    <property type="entry name" value="DD_RIIAD1"/>
    <property type="match status" value="1"/>
</dbReference>
<dbReference type="Proteomes" id="UP000070544">
    <property type="component" value="Unassembled WGS sequence"/>
</dbReference>